<dbReference type="InterPro" id="IPR000531">
    <property type="entry name" value="Beta-barrel_TonB"/>
</dbReference>
<dbReference type="NCBIfam" id="TIGR04057">
    <property type="entry name" value="SusC_RagA_signa"/>
    <property type="match status" value="1"/>
</dbReference>
<dbReference type="Pfam" id="PF13715">
    <property type="entry name" value="CarbopepD_reg_2"/>
    <property type="match status" value="1"/>
</dbReference>
<evidence type="ECO:0000256" key="7">
    <source>
        <dbReference type="ARBA" id="ARBA00023237"/>
    </source>
</evidence>
<dbReference type="InterPro" id="IPR008969">
    <property type="entry name" value="CarboxyPept-like_regulatory"/>
</dbReference>
<keyword evidence="6 8" id="KW-0472">Membrane</keyword>
<dbReference type="InterPro" id="IPR036942">
    <property type="entry name" value="Beta-barrel_TonB_sf"/>
</dbReference>
<dbReference type="Gene3D" id="2.170.130.10">
    <property type="entry name" value="TonB-dependent receptor, plug domain"/>
    <property type="match status" value="1"/>
</dbReference>
<evidence type="ECO:0000256" key="6">
    <source>
        <dbReference type="ARBA" id="ARBA00023136"/>
    </source>
</evidence>
<dbReference type="STRING" id="652787.SAMN05216490_2577"/>
<keyword evidence="4 8" id="KW-0812">Transmembrane</keyword>
<dbReference type="InterPro" id="IPR037066">
    <property type="entry name" value="Plug_dom_sf"/>
</dbReference>
<keyword evidence="7 8" id="KW-0998">Cell outer membrane</keyword>
<dbReference type="Pfam" id="PF07715">
    <property type="entry name" value="Plug"/>
    <property type="match status" value="1"/>
</dbReference>
<protein>
    <submittedName>
        <fullName evidence="13">TonB-linked outer membrane protein, SusC/RagA family</fullName>
    </submittedName>
</protein>
<proteinExistence type="inferred from homology"/>
<dbReference type="InterPro" id="IPR012910">
    <property type="entry name" value="Plug_dom"/>
</dbReference>
<feature type="domain" description="TonB-dependent receptor plug" evidence="12">
    <location>
        <begin position="132"/>
        <end position="238"/>
    </location>
</feature>
<keyword evidence="10" id="KW-1133">Transmembrane helix</keyword>
<evidence type="ECO:0000313" key="14">
    <source>
        <dbReference type="Proteomes" id="UP000199679"/>
    </source>
</evidence>
<sequence length="1097" mass="119345">MDKIYLHHFSGSGVVKHLHRYMYAVLTFLFLFAGTSYAQSIKITGTVKDSQGELLPSVSVKIKGSANGTVTNNNGAFSISVADKNQVLVFSYLGFVTQEKSLNDATVINVVLVAQSGSLNEVVVVGYGTQKKVNVIGSVASIGAKELQDRPLSNVSQALTGLIPGAYVHQSSGQPGSDGASILIRGQGTLNSTTPLYVVDGVLTPTINDINPVDIESVSVLKDAASASIYGSRAANGVILVTTKKGSKSKTTITYSGILSESHPSFTPSFVNDYVTFMNLVNQGAANTGSSPVYAASDITTWQQANANPNGLNAIGVPNYVAYPNTDWSKTIFKNYLAQDHNISVSGGSDNSQYLLSTGYLHEPGAMPNTGSDEYQFRINLQSKVTKFLTVGTQTFASFQTYKLGNVSTAFTYLNQTTPGVYPYYNGEFGYPSAPDESPTANNILAYLLEQQGNNSQSRVNTTFYANFNIIKGLTWENKFNYQVVSQEDNSAPPQYGKWNFATGVESAPPGPLSAATSYYDFNKYYQTTFNSVLKYSKTIAKNHNIEALAGFEQYYYNFYDFNALSTGLTDPSLYVLSSVTTATTNTGTEYDYGLRSFFGRLDYNYKQKYLFEAVFRDDGSSKFAPNDRWGFFPAFAAGWRLSQEPFMQNINNTVSNLKLKASWGQTGNNVLSSTASAGLYNYQSTYGTTSYAFNGAQVNGLNIQTFSNPDIQWEKTTLANIGLEGGLFNEKLNVDLDVYRKLTSGILYAPPIPLAAGTASAPVVNIGDMENKGVEISLNFHDHIGSFNYSVAGNFAYNFNRLTNYKGSLNSDYSNINQVASISGNNAVVQGYAYNSFYLYQTYKGSGTYYNANGSVNKNGGPKDGMIRTPADLAWVKAMIAAGYTFKPNNTISPSNLYYGELIFADVNNDGVYGGTGDQRLSSKSPIPKYNGGLQFNFSYKGVDLSMIWAGSFGAYNYLSQAGYTTSYVGAGHSISSLIANNHYYYDVANPSDPLNNITAKYPRLTNNISDPQDLSLPSNFYLYNASYVKLKNVQIGYSFSNSIVNKLGMSRLRVFVSADNLLTFTSYVPGLDPEIGGGFSYPTLRQYSAGLNATF</sequence>
<keyword evidence="2 8" id="KW-0813">Transport</keyword>
<keyword evidence="14" id="KW-1185">Reference proteome</keyword>
<evidence type="ECO:0000256" key="10">
    <source>
        <dbReference type="SAM" id="Phobius"/>
    </source>
</evidence>
<evidence type="ECO:0000259" key="11">
    <source>
        <dbReference type="Pfam" id="PF00593"/>
    </source>
</evidence>
<evidence type="ECO:0000256" key="2">
    <source>
        <dbReference type="ARBA" id="ARBA00022448"/>
    </source>
</evidence>
<evidence type="ECO:0000256" key="3">
    <source>
        <dbReference type="ARBA" id="ARBA00022452"/>
    </source>
</evidence>
<dbReference type="SUPFAM" id="SSF56935">
    <property type="entry name" value="Porins"/>
    <property type="match status" value="1"/>
</dbReference>
<evidence type="ECO:0000256" key="8">
    <source>
        <dbReference type="PROSITE-ProRule" id="PRU01360"/>
    </source>
</evidence>
<dbReference type="RefSeq" id="WP_091373228.1">
    <property type="nucleotide sequence ID" value="NZ_LT629740.1"/>
</dbReference>
<reference evidence="13 14" key="1">
    <citation type="submission" date="2016-10" db="EMBL/GenBank/DDBJ databases">
        <authorList>
            <person name="de Groot N.N."/>
        </authorList>
    </citation>
    <scope>NUCLEOTIDE SEQUENCE [LARGE SCALE GENOMIC DNA]</scope>
    <source>
        <strain evidence="13 14">MP1X4</strain>
    </source>
</reference>
<evidence type="ECO:0000259" key="12">
    <source>
        <dbReference type="Pfam" id="PF07715"/>
    </source>
</evidence>
<dbReference type="Proteomes" id="UP000199679">
    <property type="component" value="Chromosome I"/>
</dbReference>
<organism evidence="13 14">
    <name type="scientific">Mucilaginibacter mallensis</name>
    <dbReference type="NCBI Taxonomy" id="652787"/>
    <lineage>
        <taxon>Bacteria</taxon>
        <taxon>Pseudomonadati</taxon>
        <taxon>Bacteroidota</taxon>
        <taxon>Sphingobacteriia</taxon>
        <taxon>Sphingobacteriales</taxon>
        <taxon>Sphingobacteriaceae</taxon>
        <taxon>Mucilaginibacter</taxon>
    </lineage>
</organism>
<dbReference type="InterPro" id="IPR023996">
    <property type="entry name" value="TonB-dep_OMP_SusC/RagA"/>
</dbReference>
<comment type="subcellular location">
    <subcellularLocation>
        <location evidence="1 8">Cell outer membrane</location>
        <topology evidence="1 8">Multi-pass membrane protein</topology>
    </subcellularLocation>
</comment>
<keyword evidence="5 9" id="KW-0798">TonB box</keyword>
<dbReference type="Gene3D" id="2.60.40.1120">
    <property type="entry name" value="Carboxypeptidase-like, regulatory domain"/>
    <property type="match status" value="1"/>
</dbReference>
<dbReference type="OrthoDB" id="600887at2"/>
<dbReference type="SUPFAM" id="SSF49464">
    <property type="entry name" value="Carboxypeptidase regulatory domain-like"/>
    <property type="match status" value="1"/>
</dbReference>
<dbReference type="EMBL" id="LT629740">
    <property type="protein sequence ID" value="SDT14079.1"/>
    <property type="molecule type" value="Genomic_DNA"/>
</dbReference>
<keyword evidence="3 8" id="KW-1134">Transmembrane beta strand</keyword>
<feature type="domain" description="TonB-dependent receptor-like beta-barrel" evidence="11">
    <location>
        <begin position="408"/>
        <end position="890"/>
    </location>
</feature>
<dbReference type="PROSITE" id="PS52016">
    <property type="entry name" value="TONB_DEPENDENT_REC_3"/>
    <property type="match status" value="1"/>
</dbReference>
<comment type="similarity">
    <text evidence="8 9">Belongs to the TonB-dependent receptor family.</text>
</comment>
<dbReference type="Gene3D" id="2.40.170.20">
    <property type="entry name" value="TonB-dependent receptor, beta-barrel domain"/>
    <property type="match status" value="1"/>
</dbReference>
<feature type="transmembrane region" description="Helical" evidence="10">
    <location>
        <begin position="21"/>
        <end position="38"/>
    </location>
</feature>
<accession>A0A1H1XYU1</accession>
<dbReference type="InterPro" id="IPR023997">
    <property type="entry name" value="TonB-dep_OMP_SusC/RagA_CS"/>
</dbReference>
<dbReference type="NCBIfam" id="TIGR04056">
    <property type="entry name" value="OMP_RagA_SusC"/>
    <property type="match status" value="1"/>
</dbReference>
<dbReference type="InterPro" id="IPR039426">
    <property type="entry name" value="TonB-dep_rcpt-like"/>
</dbReference>
<name>A0A1H1XYU1_MUCMA</name>
<dbReference type="Pfam" id="PF00593">
    <property type="entry name" value="TonB_dep_Rec_b-barrel"/>
    <property type="match status" value="1"/>
</dbReference>
<dbReference type="FunFam" id="2.170.130.10:FF:000003">
    <property type="entry name" value="SusC/RagA family TonB-linked outer membrane protein"/>
    <property type="match status" value="1"/>
</dbReference>
<evidence type="ECO:0000256" key="4">
    <source>
        <dbReference type="ARBA" id="ARBA00022692"/>
    </source>
</evidence>
<dbReference type="GO" id="GO:0009279">
    <property type="term" value="C:cell outer membrane"/>
    <property type="evidence" value="ECO:0007669"/>
    <property type="project" value="UniProtKB-SubCell"/>
</dbReference>
<evidence type="ECO:0000313" key="13">
    <source>
        <dbReference type="EMBL" id="SDT14079.1"/>
    </source>
</evidence>
<dbReference type="AlphaFoldDB" id="A0A1H1XYU1"/>
<evidence type="ECO:0000256" key="5">
    <source>
        <dbReference type="ARBA" id="ARBA00023077"/>
    </source>
</evidence>
<evidence type="ECO:0000256" key="9">
    <source>
        <dbReference type="RuleBase" id="RU003357"/>
    </source>
</evidence>
<evidence type="ECO:0000256" key="1">
    <source>
        <dbReference type="ARBA" id="ARBA00004571"/>
    </source>
</evidence>
<gene>
    <name evidence="13" type="ORF">SAMN05216490_2577</name>
</gene>